<reference evidence="2 3" key="1">
    <citation type="submission" date="2024-02" db="EMBL/GenBank/DDBJ databases">
        <authorList>
            <person name="Daric V."/>
            <person name="Darras S."/>
        </authorList>
    </citation>
    <scope>NUCLEOTIDE SEQUENCE [LARGE SCALE GENOMIC DNA]</scope>
</reference>
<keyword evidence="1" id="KW-0175">Coiled coil</keyword>
<protein>
    <submittedName>
        <fullName evidence="2">Uncharacterized protein</fullName>
    </submittedName>
</protein>
<organism evidence="2 3">
    <name type="scientific">Clavelina lepadiformis</name>
    <name type="common">Light-bulb sea squirt</name>
    <name type="synonym">Ascidia lepadiformis</name>
    <dbReference type="NCBI Taxonomy" id="159417"/>
    <lineage>
        <taxon>Eukaryota</taxon>
        <taxon>Metazoa</taxon>
        <taxon>Chordata</taxon>
        <taxon>Tunicata</taxon>
        <taxon>Ascidiacea</taxon>
        <taxon>Aplousobranchia</taxon>
        <taxon>Clavelinidae</taxon>
        <taxon>Clavelina</taxon>
    </lineage>
</organism>
<feature type="coiled-coil region" evidence="1">
    <location>
        <begin position="10"/>
        <end position="115"/>
    </location>
</feature>
<evidence type="ECO:0000256" key="1">
    <source>
        <dbReference type="SAM" id="Coils"/>
    </source>
</evidence>
<dbReference type="Proteomes" id="UP001642483">
    <property type="component" value="Unassembled WGS sequence"/>
</dbReference>
<gene>
    <name evidence="2" type="ORF">CVLEPA_LOCUS284</name>
</gene>
<evidence type="ECO:0000313" key="2">
    <source>
        <dbReference type="EMBL" id="CAK8671232.1"/>
    </source>
</evidence>
<accession>A0ABP0EV72</accession>
<name>A0ABP0EV72_CLALP</name>
<keyword evidence="3" id="KW-1185">Reference proteome</keyword>
<comment type="caution">
    <text evidence="2">The sequence shown here is derived from an EMBL/GenBank/DDBJ whole genome shotgun (WGS) entry which is preliminary data.</text>
</comment>
<sequence length="132" mass="15344">MTEEQQPPTAKSLQIELQNEKQKYQNLSSTLQREQECNGQLSTKLAALNQEMSVVFQNNHKHIVTLKSWMDHTTAELVFTQNKVKELNERNANKREERKQQIEKMQKICDQLASDIKASVITITILRIMNCT</sequence>
<evidence type="ECO:0000313" key="3">
    <source>
        <dbReference type="Proteomes" id="UP001642483"/>
    </source>
</evidence>
<dbReference type="EMBL" id="CAWYQH010000001">
    <property type="protein sequence ID" value="CAK8671232.1"/>
    <property type="molecule type" value="Genomic_DNA"/>
</dbReference>
<proteinExistence type="predicted"/>